<comment type="caution">
    <text evidence="1">The sequence shown here is derived from an EMBL/GenBank/DDBJ whole genome shotgun (WGS) entry which is preliminary data.</text>
</comment>
<sequence>MQQKQDSVIDLKFAVQVLSTVWAQIQPGIVKNCFRKAGFRVDSDCTDCLPQEDQPDPGVWSAVEEAFGSQQFSDYVTADDDLVSSEQLIDEEIVAQIRQVPNAEQEEEQNEEGNSGIVTEEVTTSQALDYIQGLKNYFEQQATTSEEMNTLVMMETRIVSKAVRHTVQAKLTSFFQNI</sequence>
<keyword evidence="2" id="KW-1185">Reference proteome</keyword>
<reference evidence="1" key="2">
    <citation type="submission" date="2021-09" db="EMBL/GenBank/DDBJ databases">
        <authorList>
            <person name="Jia N."/>
            <person name="Wang J."/>
            <person name="Shi W."/>
            <person name="Du L."/>
            <person name="Sun Y."/>
            <person name="Zhan W."/>
            <person name="Jiang J."/>
            <person name="Wang Q."/>
            <person name="Zhang B."/>
            <person name="Ji P."/>
            <person name="Sakyi L.B."/>
            <person name="Cui X."/>
            <person name="Yuan T."/>
            <person name="Jiang B."/>
            <person name="Yang W."/>
            <person name="Lam T.T.-Y."/>
            <person name="Chang Q."/>
            <person name="Ding S."/>
            <person name="Wang X."/>
            <person name="Zhu J."/>
            <person name="Ruan X."/>
            <person name="Zhao L."/>
            <person name="Wei J."/>
            <person name="Que T."/>
            <person name="Du C."/>
            <person name="Cheng J."/>
            <person name="Dai P."/>
            <person name="Han X."/>
            <person name="Huang E."/>
            <person name="Gao Y."/>
            <person name="Liu J."/>
            <person name="Shao H."/>
            <person name="Ye R."/>
            <person name="Li L."/>
            <person name="Wei W."/>
            <person name="Wang X."/>
            <person name="Wang C."/>
            <person name="Huo Q."/>
            <person name="Li W."/>
            <person name="Guo W."/>
            <person name="Chen H."/>
            <person name="Chen S."/>
            <person name="Zhou L."/>
            <person name="Zhou L."/>
            <person name="Ni X."/>
            <person name="Tian J."/>
            <person name="Zhou Y."/>
            <person name="Sheng Y."/>
            <person name="Liu T."/>
            <person name="Pan Y."/>
            <person name="Xia L."/>
            <person name="Li J."/>
            <person name="Zhao F."/>
            <person name="Cao W."/>
        </authorList>
    </citation>
    <scope>NUCLEOTIDE SEQUENCE</scope>
    <source>
        <strain evidence="1">Rmic-2018</strain>
        <tissue evidence="1">Larvae</tissue>
    </source>
</reference>
<dbReference type="EMBL" id="JABSTU010000701">
    <property type="protein sequence ID" value="KAH7987777.1"/>
    <property type="molecule type" value="Genomic_DNA"/>
</dbReference>
<evidence type="ECO:0000313" key="1">
    <source>
        <dbReference type="EMBL" id="KAH7987777.1"/>
    </source>
</evidence>
<evidence type="ECO:0000313" key="2">
    <source>
        <dbReference type="Proteomes" id="UP000821866"/>
    </source>
</evidence>
<proteinExistence type="predicted"/>
<reference evidence="1" key="1">
    <citation type="journal article" date="2020" name="Cell">
        <title>Large-Scale Comparative Analyses of Tick Genomes Elucidate Their Genetic Diversity and Vector Capacities.</title>
        <authorList>
            <consortium name="Tick Genome and Microbiome Consortium (TIGMIC)"/>
            <person name="Jia N."/>
            <person name="Wang J."/>
            <person name="Shi W."/>
            <person name="Du L."/>
            <person name="Sun Y."/>
            <person name="Zhan W."/>
            <person name="Jiang J.F."/>
            <person name="Wang Q."/>
            <person name="Zhang B."/>
            <person name="Ji P."/>
            <person name="Bell-Sakyi L."/>
            <person name="Cui X.M."/>
            <person name="Yuan T.T."/>
            <person name="Jiang B.G."/>
            <person name="Yang W.F."/>
            <person name="Lam T.T."/>
            <person name="Chang Q.C."/>
            <person name="Ding S.J."/>
            <person name="Wang X.J."/>
            <person name="Zhu J.G."/>
            <person name="Ruan X.D."/>
            <person name="Zhao L."/>
            <person name="Wei J.T."/>
            <person name="Ye R.Z."/>
            <person name="Que T.C."/>
            <person name="Du C.H."/>
            <person name="Zhou Y.H."/>
            <person name="Cheng J.X."/>
            <person name="Dai P.F."/>
            <person name="Guo W.B."/>
            <person name="Han X.H."/>
            <person name="Huang E.J."/>
            <person name="Li L.F."/>
            <person name="Wei W."/>
            <person name="Gao Y.C."/>
            <person name="Liu J.Z."/>
            <person name="Shao H.Z."/>
            <person name="Wang X."/>
            <person name="Wang C.C."/>
            <person name="Yang T.C."/>
            <person name="Huo Q.B."/>
            <person name="Li W."/>
            <person name="Chen H.Y."/>
            <person name="Chen S.E."/>
            <person name="Zhou L.G."/>
            <person name="Ni X.B."/>
            <person name="Tian J.H."/>
            <person name="Sheng Y."/>
            <person name="Liu T."/>
            <person name="Pan Y.S."/>
            <person name="Xia L.Y."/>
            <person name="Li J."/>
            <person name="Zhao F."/>
            <person name="Cao W.C."/>
        </authorList>
    </citation>
    <scope>NUCLEOTIDE SEQUENCE</scope>
    <source>
        <strain evidence="1">Rmic-2018</strain>
    </source>
</reference>
<dbReference type="VEuPathDB" id="VectorBase:LOC119161381"/>
<accession>A0A9J6D2B7</accession>
<dbReference type="Proteomes" id="UP000821866">
    <property type="component" value="Unassembled WGS sequence"/>
</dbReference>
<gene>
    <name evidence="1" type="ORF">HPB51_026541</name>
</gene>
<dbReference type="AlphaFoldDB" id="A0A9J6D2B7"/>
<organism evidence="1 2">
    <name type="scientific">Rhipicephalus microplus</name>
    <name type="common">Cattle tick</name>
    <name type="synonym">Boophilus microplus</name>
    <dbReference type="NCBI Taxonomy" id="6941"/>
    <lineage>
        <taxon>Eukaryota</taxon>
        <taxon>Metazoa</taxon>
        <taxon>Ecdysozoa</taxon>
        <taxon>Arthropoda</taxon>
        <taxon>Chelicerata</taxon>
        <taxon>Arachnida</taxon>
        <taxon>Acari</taxon>
        <taxon>Parasitiformes</taxon>
        <taxon>Ixodida</taxon>
        <taxon>Ixodoidea</taxon>
        <taxon>Ixodidae</taxon>
        <taxon>Rhipicephalinae</taxon>
        <taxon>Rhipicephalus</taxon>
        <taxon>Boophilus</taxon>
    </lineage>
</organism>
<protein>
    <recommendedName>
        <fullName evidence="3">Tick transposon</fullName>
    </recommendedName>
</protein>
<name>A0A9J6D2B7_RHIMP</name>
<evidence type="ECO:0008006" key="3">
    <source>
        <dbReference type="Google" id="ProtNLM"/>
    </source>
</evidence>